<protein>
    <submittedName>
        <fullName evidence="4">Sugar ABC transporter substrate-binding protein</fullName>
    </submittedName>
</protein>
<evidence type="ECO:0000256" key="2">
    <source>
        <dbReference type="ARBA" id="ARBA00022448"/>
    </source>
</evidence>
<comment type="similarity">
    <text evidence="1">Belongs to the bacterial solute-binding protein 1 family.</text>
</comment>
<evidence type="ECO:0000313" key="4">
    <source>
        <dbReference type="EMBL" id="GHI51952.1"/>
    </source>
</evidence>
<sequence>MHFFSARSFAALTSLLRSLSPGRGNGAVGKSQGADLHRPLYHSGFNPQGELMRRGIAASALAASLALTATACGGGDGDSGKSDGPVTITWWDTSNATNEAPAYRALVEQFEAAHKDIKVKYVNVPFDQAQNKFDTAAGATGAPDVLRSEVGWTPAFAKKGFFLPLDGTEALADQAKFQPSLIKQAQYEGKTYGVPLVTDTLALVYNKALFQKAGLTEAPGTWDELKAAAAKIKDKTGADGYWGSVQAYYAQPFLYGEGTDTVDAAAKKITVTSAAAKKGYGTWQSLFSGKGLHKADTTADAYAHIQDAFVNGKVAAIIQGPWEITNFYKGSAFKDKKNLGIATVPAGSTGKAGAPTGGHNLSVYAGSDKAHQAAALKFVNFMTSAQAQETIALKNSTLPTRSDAYTAQVKADPGIAGYQGVLAAAQPRPALPEYSSLWVPLDTELAKVAGGKESLDKGLGNAELAISELLDGFGK</sequence>
<dbReference type="Gene3D" id="3.40.190.10">
    <property type="entry name" value="Periplasmic binding protein-like II"/>
    <property type="match status" value="2"/>
</dbReference>
<reference evidence="6" key="2">
    <citation type="submission" date="2023-07" db="EMBL/GenBank/DDBJ databases">
        <title>Whole genome shotgun sequence of Streptomyces achromogenes subsp. rubradiris NBRC 14000.</title>
        <authorList>
            <person name="Komaki H."/>
            <person name="Tamura T."/>
        </authorList>
    </citation>
    <scope>NUCLEOTIDE SEQUENCE [LARGE SCALE GENOMIC DNA]</scope>
    <source>
        <strain evidence="6">NBRC 14000</strain>
    </source>
</reference>
<comment type="caution">
    <text evidence="4">The sequence shown here is derived from an EMBL/GenBank/DDBJ whole genome shotgun (WGS) entry which is preliminary data.</text>
</comment>
<accession>A0ABQ3R7X9</accession>
<dbReference type="InterPro" id="IPR006059">
    <property type="entry name" value="SBP"/>
</dbReference>
<keyword evidence="3" id="KW-0732">Signal</keyword>
<dbReference type="EMBL" id="BNEA01000015">
    <property type="protein sequence ID" value="GHI58136.1"/>
    <property type="molecule type" value="Genomic_DNA"/>
</dbReference>
<dbReference type="PROSITE" id="PS01037">
    <property type="entry name" value="SBP_BACTERIAL_1"/>
    <property type="match status" value="1"/>
</dbReference>
<dbReference type="Proteomes" id="UP000646738">
    <property type="component" value="Unassembled WGS sequence"/>
</dbReference>
<reference evidence="4" key="1">
    <citation type="submission" date="2020-09" db="EMBL/GenBank/DDBJ databases">
        <title>Whole genome shotgun sequence of Streptomyces achromogenes subsp. rubradiris NBRC 14000.</title>
        <authorList>
            <person name="Komaki H."/>
            <person name="Tamura T."/>
        </authorList>
    </citation>
    <scope>NUCLEOTIDE SEQUENCE</scope>
    <source>
        <strain evidence="4 6">NBRC 14000</strain>
    </source>
</reference>
<evidence type="ECO:0000256" key="1">
    <source>
        <dbReference type="ARBA" id="ARBA00008520"/>
    </source>
</evidence>
<organism evidence="4 6">
    <name type="scientific">Streptomyces rubradiris</name>
    <name type="common">Streptomyces achromogenes subsp. rubradiris</name>
    <dbReference type="NCBI Taxonomy" id="285531"/>
    <lineage>
        <taxon>Bacteria</taxon>
        <taxon>Bacillati</taxon>
        <taxon>Actinomycetota</taxon>
        <taxon>Actinomycetes</taxon>
        <taxon>Kitasatosporales</taxon>
        <taxon>Streptomycetaceae</taxon>
        <taxon>Streptomyces</taxon>
    </lineage>
</organism>
<dbReference type="PANTHER" id="PTHR30061:SF50">
    <property type="entry name" value="MALTOSE_MALTODEXTRIN-BINDING PERIPLASMIC PROTEIN"/>
    <property type="match status" value="1"/>
</dbReference>
<proteinExistence type="inferred from homology"/>
<dbReference type="EMBL" id="BNEA01000002">
    <property type="protein sequence ID" value="GHI51952.1"/>
    <property type="molecule type" value="Genomic_DNA"/>
</dbReference>
<evidence type="ECO:0000313" key="6">
    <source>
        <dbReference type="Proteomes" id="UP000646738"/>
    </source>
</evidence>
<name>A0ABQ3R7X9_STRRR</name>
<gene>
    <name evidence="4" type="ORF">Srubr_17980</name>
    <name evidence="5" type="ORF">Srubr_79820</name>
</gene>
<evidence type="ECO:0000256" key="3">
    <source>
        <dbReference type="ARBA" id="ARBA00022729"/>
    </source>
</evidence>
<dbReference type="InterPro" id="IPR006061">
    <property type="entry name" value="SBP_1_CS"/>
</dbReference>
<dbReference type="PANTHER" id="PTHR30061">
    <property type="entry name" value="MALTOSE-BINDING PERIPLASMIC PROTEIN"/>
    <property type="match status" value="1"/>
</dbReference>
<evidence type="ECO:0000313" key="5">
    <source>
        <dbReference type="EMBL" id="GHI58136.1"/>
    </source>
</evidence>
<dbReference type="SUPFAM" id="SSF53850">
    <property type="entry name" value="Periplasmic binding protein-like II"/>
    <property type="match status" value="1"/>
</dbReference>
<keyword evidence="6" id="KW-1185">Reference proteome</keyword>
<keyword evidence="2" id="KW-0813">Transport</keyword>
<dbReference type="Pfam" id="PF01547">
    <property type="entry name" value="SBP_bac_1"/>
    <property type="match status" value="1"/>
</dbReference>